<dbReference type="Proteomes" id="UP000004995">
    <property type="component" value="Unassembled WGS sequence"/>
</dbReference>
<reference evidence="3" key="1">
    <citation type="journal article" date="2012" name="Nat. Biotechnol.">
        <title>Reference genome sequence of the model plant Setaria.</title>
        <authorList>
            <person name="Bennetzen J.L."/>
            <person name="Schmutz J."/>
            <person name="Wang H."/>
            <person name="Percifield R."/>
            <person name="Hawkins J."/>
            <person name="Pontaroli A.C."/>
            <person name="Estep M."/>
            <person name="Feng L."/>
            <person name="Vaughn J.N."/>
            <person name="Grimwood J."/>
            <person name="Jenkins J."/>
            <person name="Barry K."/>
            <person name="Lindquist E."/>
            <person name="Hellsten U."/>
            <person name="Deshpande S."/>
            <person name="Wang X."/>
            <person name="Wu X."/>
            <person name="Mitros T."/>
            <person name="Triplett J."/>
            <person name="Yang X."/>
            <person name="Ye C.Y."/>
            <person name="Mauro-Herrera M."/>
            <person name="Wang L."/>
            <person name="Li P."/>
            <person name="Sharma M."/>
            <person name="Sharma R."/>
            <person name="Ronald P.C."/>
            <person name="Panaud O."/>
            <person name="Kellogg E.A."/>
            <person name="Brutnell T.P."/>
            <person name="Doust A.N."/>
            <person name="Tuskan G.A."/>
            <person name="Rokhsar D."/>
            <person name="Devos K.M."/>
        </authorList>
    </citation>
    <scope>NUCLEOTIDE SEQUENCE [LARGE SCALE GENOMIC DNA]</scope>
    <source>
        <strain evidence="3">cv. Yugu1</strain>
    </source>
</reference>
<keyword evidence="3" id="KW-1185">Reference proteome</keyword>
<name>K3XUG3_SETIT</name>
<dbReference type="EnsemblPlants" id="KQL04443">
    <property type="protein sequence ID" value="KQL04443"/>
    <property type="gene ID" value="SETIT_005570mg"/>
</dbReference>
<reference evidence="2" key="2">
    <citation type="submission" date="2018-08" db="UniProtKB">
        <authorList>
            <consortium name="EnsemblPlants"/>
        </authorList>
    </citation>
    <scope>IDENTIFICATION</scope>
    <source>
        <strain evidence="2">Yugu1</strain>
    </source>
</reference>
<evidence type="ECO:0000313" key="3">
    <source>
        <dbReference type="Proteomes" id="UP000004995"/>
    </source>
</evidence>
<dbReference type="Gramene" id="KQL04443">
    <property type="protein sequence ID" value="KQL04443"/>
    <property type="gene ID" value="SETIT_005570mg"/>
</dbReference>
<evidence type="ECO:0000256" key="1">
    <source>
        <dbReference type="SAM" id="MobiDB-lite"/>
    </source>
</evidence>
<proteinExistence type="predicted"/>
<dbReference type="AlphaFoldDB" id="K3XUG3"/>
<protein>
    <submittedName>
        <fullName evidence="2">Uncharacterized protein</fullName>
    </submittedName>
</protein>
<dbReference type="InParanoid" id="K3XUG3"/>
<accession>K3XUG3</accession>
<organism evidence="2 3">
    <name type="scientific">Setaria italica</name>
    <name type="common">Foxtail millet</name>
    <name type="synonym">Panicum italicum</name>
    <dbReference type="NCBI Taxonomy" id="4555"/>
    <lineage>
        <taxon>Eukaryota</taxon>
        <taxon>Viridiplantae</taxon>
        <taxon>Streptophyta</taxon>
        <taxon>Embryophyta</taxon>
        <taxon>Tracheophyta</taxon>
        <taxon>Spermatophyta</taxon>
        <taxon>Magnoliopsida</taxon>
        <taxon>Liliopsida</taxon>
        <taxon>Poales</taxon>
        <taxon>Poaceae</taxon>
        <taxon>PACMAD clade</taxon>
        <taxon>Panicoideae</taxon>
        <taxon>Panicodae</taxon>
        <taxon>Paniceae</taxon>
        <taxon>Cenchrinae</taxon>
        <taxon>Setaria</taxon>
    </lineage>
</organism>
<feature type="compositionally biased region" description="Pro residues" evidence="1">
    <location>
        <begin position="36"/>
        <end position="46"/>
    </location>
</feature>
<sequence length="84" mass="8474">MAACGGGEGGRREAGRGGRLLVIARSLASHSADPNLRPPPRRPPANLPDAKHAVSEGTEVITKFTSPSVASFCASGTCSGCSVL</sequence>
<evidence type="ECO:0000313" key="2">
    <source>
        <dbReference type="EnsemblPlants" id="KQL04443"/>
    </source>
</evidence>
<dbReference type="HOGENOM" id="CLU_2531764_0_0_1"/>
<feature type="region of interest" description="Disordered" evidence="1">
    <location>
        <begin position="29"/>
        <end position="52"/>
    </location>
</feature>
<dbReference type="EMBL" id="AGNK02002869">
    <property type="status" value="NOT_ANNOTATED_CDS"/>
    <property type="molecule type" value="Genomic_DNA"/>
</dbReference>